<dbReference type="SMART" id="SM00595">
    <property type="entry name" value="MADF"/>
    <property type="match status" value="2"/>
</dbReference>
<evidence type="ECO:0000256" key="1">
    <source>
        <dbReference type="SAM" id="MobiDB-lite"/>
    </source>
</evidence>
<proteinExistence type="predicted"/>
<gene>
    <name evidence="3" type="ORF">B5V51_10795</name>
</gene>
<dbReference type="InterPro" id="IPR006578">
    <property type="entry name" value="MADF-dom"/>
</dbReference>
<dbReference type="GO" id="GO:0006357">
    <property type="term" value="P:regulation of transcription by RNA polymerase II"/>
    <property type="evidence" value="ECO:0007669"/>
    <property type="project" value="TreeGrafter"/>
</dbReference>
<reference evidence="3" key="1">
    <citation type="submission" date="2017-09" db="EMBL/GenBank/DDBJ databases">
        <title>Contemporary evolution of a Lepidopteran species, Heliothis virescens, in response to modern agricultural practices.</title>
        <authorList>
            <person name="Fritz M.L."/>
            <person name="Deyonke A.M."/>
            <person name="Papanicolaou A."/>
            <person name="Micinski S."/>
            <person name="Westbrook J."/>
            <person name="Gould F."/>
        </authorList>
    </citation>
    <scope>NUCLEOTIDE SEQUENCE [LARGE SCALE GENOMIC DNA]</scope>
    <source>
        <strain evidence="3">HvINT-</strain>
        <tissue evidence="3">Whole body</tissue>
    </source>
</reference>
<feature type="region of interest" description="Disordered" evidence="1">
    <location>
        <begin position="454"/>
        <end position="473"/>
    </location>
</feature>
<feature type="compositionally biased region" description="Polar residues" evidence="1">
    <location>
        <begin position="123"/>
        <end position="152"/>
    </location>
</feature>
<dbReference type="PANTHER" id="PTHR12243:SF60">
    <property type="entry name" value="SI:CH211-15D5.12-RELATED"/>
    <property type="match status" value="1"/>
</dbReference>
<feature type="domain" description="MADF" evidence="2">
    <location>
        <begin position="5"/>
        <end position="95"/>
    </location>
</feature>
<dbReference type="EMBL" id="NWSH01005204">
    <property type="protein sequence ID" value="PCG64353.1"/>
    <property type="molecule type" value="Genomic_DNA"/>
</dbReference>
<organism evidence="3">
    <name type="scientific">Heliothis virescens</name>
    <name type="common">Tobacco budworm moth</name>
    <dbReference type="NCBI Taxonomy" id="7102"/>
    <lineage>
        <taxon>Eukaryota</taxon>
        <taxon>Metazoa</taxon>
        <taxon>Ecdysozoa</taxon>
        <taxon>Arthropoda</taxon>
        <taxon>Hexapoda</taxon>
        <taxon>Insecta</taxon>
        <taxon>Pterygota</taxon>
        <taxon>Neoptera</taxon>
        <taxon>Endopterygota</taxon>
        <taxon>Lepidoptera</taxon>
        <taxon>Glossata</taxon>
        <taxon>Ditrysia</taxon>
        <taxon>Noctuoidea</taxon>
        <taxon>Noctuidae</taxon>
        <taxon>Heliothinae</taxon>
        <taxon>Heliothis</taxon>
    </lineage>
</organism>
<name>A0A2A4IZ15_HELVI</name>
<dbReference type="AlphaFoldDB" id="A0A2A4IZ15"/>
<dbReference type="PANTHER" id="PTHR12243">
    <property type="entry name" value="MADF DOMAIN TRANSCRIPTION FACTOR"/>
    <property type="match status" value="1"/>
</dbReference>
<accession>A0A2A4IZ15</accession>
<dbReference type="PROSITE" id="PS51029">
    <property type="entry name" value="MADF"/>
    <property type="match status" value="1"/>
</dbReference>
<feature type="compositionally biased region" description="Polar residues" evidence="1">
    <location>
        <begin position="343"/>
        <end position="372"/>
    </location>
</feature>
<comment type="caution">
    <text evidence="3">The sequence shown here is derived from an EMBL/GenBank/DDBJ whole genome shotgun (WGS) entry which is preliminary data.</text>
</comment>
<feature type="compositionally biased region" description="Low complexity" evidence="1">
    <location>
        <begin position="454"/>
        <end position="465"/>
    </location>
</feature>
<evidence type="ECO:0000313" key="3">
    <source>
        <dbReference type="EMBL" id="PCG64353.1"/>
    </source>
</evidence>
<evidence type="ECO:0000259" key="2">
    <source>
        <dbReference type="PROSITE" id="PS51029"/>
    </source>
</evidence>
<protein>
    <recommendedName>
        <fullName evidence="2">MADF domain-containing protein</fullName>
    </recommendedName>
</protein>
<dbReference type="GO" id="GO:0005667">
    <property type="term" value="C:transcription regulator complex"/>
    <property type="evidence" value="ECO:0007669"/>
    <property type="project" value="TreeGrafter"/>
</dbReference>
<dbReference type="GO" id="GO:0005634">
    <property type="term" value="C:nucleus"/>
    <property type="evidence" value="ECO:0007669"/>
    <property type="project" value="TreeGrafter"/>
</dbReference>
<feature type="region of interest" description="Disordered" evidence="1">
    <location>
        <begin position="337"/>
        <end position="392"/>
    </location>
</feature>
<dbReference type="InterPro" id="IPR039353">
    <property type="entry name" value="TF_Adf1"/>
</dbReference>
<feature type="region of interest" description="Disordered" evidence="1">
    <location>
        <begin position="117"/>
        <end position="172"/>
    </location>
</feature>
<dbReference type="Pfam" id="PF10545">
    <property type="entry name" value="MADF_DNA_bdg"/>
    <property type="match status" value="2"/>
</dbReference>
<sequence>MDNEKLIEFVRDYKYLYDLSDKRYSDNQKKDQAWNEIGIKLNSNGNECKKAWALLRDAFRRSHKKKKDTKSGQASVREKKWRYEEEMSFLLPYMKERPTKCPIPPVPGFNDYAHEEEVAQSPEVEQQSTDTFTPEVSQQTVGTLPTTPSPAQTPKHPQPKGKRGQKATDETPSTVLMKYIIESKNNTPPPDDIEQVMAGVVTTLRSFPPRERAIAKAKIFKIVSDMEIEILSRPSTSSTVSTPSTFDTYEDNTPMPETIQDFYQGNECKKAWALLRDAFRRSHKKKKDTKSGQASVREKKWRYEEEMSFLLPYMKERPTKCPIPPVPGFNDYAHEEEVAQSPEVEQQSTDTFTPEVSQQTVGTLPTTPSPAQTPKHPQPKGKRGQKATDETPSTVLMKYIIESKNNTPPPDDIEQVMAGVVTTLRSFPPRERAIAKAKIFKIVSDMEIEILSRPSTSSTVSTPSTFDTYEDNTPMPETIQDFYQGFQPDLTDERVYRHLE</sequence>